<accession>A0A8H3ZZN4</accession>
<evidence type="ECO:0000313" key="2">
    <source>
        <dbReference type="Proteomes" id="UP000439903"/>
    </source>
</evidence>
<proteinExistence type="predicted"/>
<keyword evidence="2" id="KW-1185">Reference proteome</keyword>
<dbReference type="Proteomes" id="UP000439903">
    <property type="component" value="Unassembled WGS sequence"/>
</dbReference>
<protein>
    <submittedName>
        <fullName evidence="1">Uncharacterized protein</fullName>
    </submittedName>
</protein>
<comment type="caution">
    <text evidence="1">The sequence shown here is derived from an EMBL/GenBank/DDBJ whole genome shotgun (WGS) entry which is preliminary data.</text>
</comment>
<dbReference type="AlphaFoldDB" id="A0A8H3ZZN4"/>
<sequence>QKKYIYTPLFGYFIYITSITEEFYEGIKKWLLYRYGSKPPGKDEISDLYELVDAIKCNLLIKPLRSSKSPKCLYLDKIKSARM</sequence>
<name>A0A8H3ZZN4_GIGMA</name>
<dbReference type="EMBL" id="WTPW01004007">
    <property type="protein sequence ID" value="KAF0333025.1"/>
    <property type="molecule type" value="Genomic_DNA"/>
</dbReference>
<evidence type="ECO:0000313" key="1">
    <source>
        <dbReference type="EMBL" id="KAF0333025.1"/>
    </source>
</evidence>
<gene>
    <name evidence="1" type="ORF">F8M41_017473</name>
</gene>
<organism evidence="1 2">
    <name type="scientific">Gigaspora margarita</name>
    <dbReference type="NCBI Taxonomy" id="4874"/>
    <lineage>
        <taxon>Eukaryota</taxon>
        <taxon>Fungi</taxon>
        <taxon>Fungi incertae sedis</taxon>
        <taxon>Mucoromycota</taxon>
        <taxon>Glomeromycotina</taxon>
        <taxon>Glomeromycetes</taxon>
        <taxon>Diversisporales</taxon>
        <taxon>Gigasporaceae</taxon>
        <taxon>Gigaspora</taxon>
    </lineage>
</organism>
<reference evidence="1 2" key="1">
    <citation type="journal article" date="2019" name="Environ. Microbiol.">
        <title>At the nexus of three kingdoms: the genome of the mycorrhizal fungus Gigaspora margarita provides insights into plant, endobacterial and fungal interactions.</title>
        <authorList>
            <person name="Venice F."/>
            <person name="Ghignone S."/>
            <person name="Salvioli di Fossalunga A."/>
            <person name="Amselem J."/>
            <person name="Novero M."/>
            <person name="Xianan X."/>
            <person name="Sedzielewska Toro K."/>
            <person name="Morin E."/>
            <person name="Lipzen A."/>
            <person name="Grigoriev I.V."/>
            <person name="Henrissat B."/>
            <person name="Martin F.M."/>
            <person name="Bonfante P."/>
        </authorList>
    </citation>
    <scope>NUCLEOTIDE SEQUENCE [LARGE SCALE GENOMIC DNA]</scope>
    <source>
        <strain evidence="1 2">BEG34</strain>
    </source>
</reference>
<feature type="non-terminal residue" evidence="1">
    <location>
        <position position="1"/>
    </location>
</feature>